<dbReference type="EMBL" id="JH431795">
    <property type="status" value="NOT_ANNOTATED_CDS"/>
    <property type="molecule type" value="Genomic_DNA"/>
</dbReference>
<feature type="compositionally biased region" description="Basic and acidic residues" evidence="2">
    <location>
        <begin position="978"/>
        <end position="991"/>
    </location>
</feature>
<reference evidence="4" key="1">
    <citation type="submission" date="2011-05" db="EMBL/GenBank/DDBJ databases">
        <authorList>
            <person name="Richards S.R."/>
            <person name="Qu J."/>
            <person name="Jiang H."/>
            <person name="Jhangiani S.N."/>
            <person name="Agravi P."/>
            <person name="Goodspeed R."/>
            <person name="Gross S."/>
            <person name="Mandapat C."/>
            <person name="Jackson L."/>
            <person name="Mathew T."/>
            <person name="Pu L."/>
            <person name="Thornton R."/>
            <person name="Saada N."/>
            <person name="Wilczek-Boney K.B."/>
            <person name="Lee S."/>
            <person name="Kovar C."/>
            <person name="Wu Y."/>
            <person name="Scherer S.E."/>
            <person name="Worley K.C."/>
            <person name="Muzny D.M."/>
            <person name="Gibbs R."/>
        </authorList>
    </citation>
    <scope>NUCLEOTIDE SEQUENCE</scope>
    <source>
        <strain evidence="4">Brora</strain>
    </source>
</reference>
<evidence type="ECO:0000256" key="1">
    <source>
        <dbReference type="SAM" id="Coils"/>
    </source>
</evidence>
<proteinExistence type="predicted"/>
<name>T1J227_STRMM</name>
<organism evidence="3 4">
    <name type="scientific">Strigamia maritima</name>
    <name type="common">European centipede</name>
    <name type="synonym">Geophilus maritimus</name>
    <dbReference type="NCBI Taxonomy" id="126957"/>
    <lineage>
        <taxon>Eukaryota</taxon>
        <taxon>Metazoa</taxon>
        <taxon>Ecdysozoa</taxon>
        <taxon>Arthropoda</taxon>
        <taxon>Myriapoda</taxon>
        <taxon>Chilopoda</taxon>
        <taxon>Pleurostigmophora</taxon>
        <taxon>Geophilomorpha</taxon>
        <taxon>Linotaeniidae</taxon>
        <taxon>Strigamia</taxon>
    </lineage>
</organism>
<accession>T1J227</accession>
<evidence type="ECO:0000313" key="4">
    <source>
        <dbReference type="Proteomes" id="UP000014500"/>
    </source>
</evidence>
<keyword evidence="4" id="KW-1185">Reference proteome</keyword>
<dbReference type="HOGENOM" id="CLU_260194_0_0_1"/>
<evidence type="ECO:0000313" key="3">
    <source>
        <dbReference type="EnsemblMetazoa" id="SMAR007603-PA"/>
    </source>
</evidence>
<feature type="region of interest" description="Disordered" evidence="2">
    <location>
        <begin position="959"/>
        <end position="1032"/>
    </location>
</feature>
<protein>
    <submittedName>
        <fullName evidence="3">Uncharacterized protein</fullName>
    </submittedName>
</protein>
<feature type="compositionally biased region" description="Basic and acidic residues" evidence="2">
    <location>
        <begin position="1014"/>
        <end position="1029"/>
    </location>
</feature>
<feature type="compositionally biased region" description="Polar residues" evidence="2">
    <location>
        <begin position="1002"/>
        <end position="1013"/>
    </location>
</feature>
<evidence type="ECO:0000256" key="2">
    <source>
        <dbReference type="SAM" id="MobiDB-lite"/>
    </source>
</evidence>
<feature type="coiled-coil region" evidence="1">
    <location>
        <begin position="905"/>
        <end position="943"/>
    </location>
</feature>
<sequence>MSKEQVNHLKKGLSDDENKTILKLIKVIVSNDEMTLDKLHHQKQLISLPVIHIGITKNSLDRFLRKHIDIFNLESNYVTIRPEILPKLSFLNKKYLHKARCIVDMSSMVGFGFLHTMEGETVYFGANVFEDGCTQNLSKVLSPGDIVLVNATPSKKFFNAHWEATKVSRIMTDNKSIQVVTLNSVRGEIIDKYSLILENKNLITIPSDISCHSAIKPGDVVLCNAVKKGDSDWVATKIFVTLRRRNLELKPTLRDNSKAINGHVGVINKLYTTFGFIKYGNSEDKNIYFNQDAVKLKKNTTSGCLTSVMSIGDEVLCNADFVENFPCKYIANTVIPLKKNEEFSWDAEAQSGKVYNCFGPIVKLYPVSAVIQHSPNETVFMHKYEFFYKTETKLSIFTDYLHINDIVHYDAVKGEKNQSCQWRATIAWTNLENPSEEPNFSSIGSVLRVSKLEGLLAFGTRAFSERISFSSSDFFNNGKKVQDLTTVLGVNSKVNFEARISKDLNRRTKWVAVCVWTGLRLTNTTSGSSNMQNCVGRVSKIKLKDAVLRFGDDTVWRDVCFSVDEFYQDGHLVQRLDWSLKIGDEVKFDAVDQGDDGKCRWRALLVWRGEKPKVVTSIDKKRIVEEELMKKFPLVNVNVAIDDVPVVTIASKKEKLVAMSDDCSTVRKEEIKLTFADAVAKPVLNVCTVEEMSKGKEDELGKNVVPVAKRKTRKKKRKKKKIEISNSQSSESIEIQNELMEIINTDLVQVDKDKENENCEVKRNSETQFEIVKSGEKEEMEEFECTSPAVIKQLEALIKSQECKLIERQLSKICGNTSSAVVFASSCFGTKCEDEDRSTAAKLEYNTAAKHENDTAAQHENDTAAKHENDTAAKHENDTAAKHEDGSIAAKHEILNNEGKHEILNNEAKHEILNNEAKHEILNNEAKHEILNKEGKHEILNNEAKHEDADESIVTIHEDEDGSTAAKRENKIVSSANNHKDVRTTDKHEDISIAENHADVNTADNHGNVSTAAKQEDKDESTETKHENEGGVDTNVPLLQLLQLNYDNEIEKESENGTNLNSQDKEIIDKAVSLVEILMQDFESESVDVNYETKMIKILHNQKQLEHTSLPQNLGKNAVNQSENDGQLDDVIKMKSNSTTPEVLVAGYENEKTFEILSSAVENEPKTESIKSEQISCDEISDISDTGDDYIKERDEKEFEQNTCDHNASCSLVVIPHQAPGNILIEENFTVLEVLLGIRDPYTLYNNVNDFLSEHLTQLGIFCFEKLAMFSIAAVAYLSKTDDLRTPQAEAKNATFSDVSTQTVFTGEISCSNVYHE</sequence>
<dbReference type="EnsemblMetazoa" id="SMAR007603-RA">
    <property type="protein sequence ID" value="SMAR007603-PA"/>
    <property type="gene ID" value="SMAR007603"/>
</dbReference>
<feature type="region of interest" description="Disordered" evidence="2">
    <location>
        <begin position="850"/>
        <end position="885"/>
    </location>
</feature>
<dbReference type="PhylomeDB" id="T1J227"/>
<dbReference type="Proteomes" id="UP000014500">
    <property type="component" value="Unassembled WGS sequence"/>
</dbReference>
<reference evidence="3" key="2">
    <citation type="submission" date="2015-02" db="UniProtKB">
        <authorList>
            <consortium name="EnsemblMetazoa"/>
        </authorList>
    </citation>
    <scope>IDENTIFICATION</scope>
</reference>
<keyword evidence="1" id="KW-0175">Coiled coil</keyword>